<feature type="compositionally biased region" description="Low complexity" evidence="1">
    <location>
        <begin position="316"/>
        <end position="337"/>
    </location>
</feature>
<name>A0A9P8PIB2_9ASCO</name>
<reference evidence="2" key="1">
    <citation type="journal article" date="2021" name="Open Biol.">
        <title>Shared evolutionary footprints suggest mitochondrial oxidative damage underlies multiple complex I losses in fungi.</title>
        <authorList>
            <person name="Schikora-Tamarit M.A."/>
            <person name="Marcet-Houben M."/>
            <person name="Nosek J."/>
            <person name="Gabaldon T."/>
        </authorList>
    </citation>
    <scope>NUCLEOTIDE SEQUENCE</scope>
    <source>
        <strain evidence="2">CBS6341</strain>
    </source>
</reference>
<feature type="compositionally biased region" description="Polar residues" evidence="1">
    <location>
        <begin position="363"/>
        <end position="401"/>
    </location>
</feature>
<feature type="region of interest" description="Disordered" evidence="1">
    <location>
        <begin position="427"/>
        <end position="462"/>
    </location>
</feature>
<sequence>MSGPGFDWLNIAGLKSDSELPPPPVSFGVSPASSTSSVNLLNANNIQNKTNNSQISLPEESVEDLKAPLSLTADQLTRDEAKTYLRWYNDLVVRKGTKLIRLYDVFQYLNNFKLSEKIIKTLEKIFKDCISLNIGEFFALLRVIAHTIIGETPRRKLTSIPAPLLKPRSILSRKRFQESNEEEYGELPTSQISGKLDLDTFTQFLMTGEKPDPSRKKKKLKSKRVMFKDEVSVEPTDLKPIEPLKIDLSLPMDQLLQKLPPKSQNHQQQINEEEELKDLQESMSHFQNVNVDSALIHGVPSTISSSFFEQLGSGLNSPDPSSQQQQQQQQNQLSPNPTGTRPTLLAPNHTGPVPFGDLKPDITGSTSSNNHGYLSPNYTGNTTPQPLTPSVTGSLSNSMRQNFGLRGPSLEEQQQIANSLQQPDLLTNSLSGRISPNNPPPPPHRLRSTSSPLPVEPHPQHLNQFSGQYSLQLTSNSHRTPSPLPPPPPPSRRNRGSSISTSTPPPPPPPPSRSTHSAPVLPPKIQIDSKNPYNQPIQFPFNGGSNQSSNSSSTVDILGDLKALQNEVEKLQYYHG</sequence>
<feature type="compositionally biased region" description="Polar residues" evidence="1">
    <location>
        <begin position="528"/>
        <end position="537"/>
    </location>
</feature>
<evidence type="ECO:0000256" key="1">
    <source>
        <dbReference type="SAM" id="MobiDB-lite"/>
    </source>
</evidence>
<reference evidence="2" key="2">
    <citation type="submission" date="2021-01" db="EMBL/GenBank/DDBJ databases">
        <authorList>
            <person name="Schikora-Tamarit M.A."/>
        </authorList>
    </citation>
    <scope>NUCLEOTIDE SEQUENCE</scope>
    <source>
        <strain evidence="2">CBS6341</strain>
    </source>
</reference>
<accession>A0A9P8PIB2</accession>
<proteinExistence type="predicted"/>
<evidence type="ECO:0000313" key="2">
    <source>
        <dbReference type="EMBL" id="KAH3671787.1"/>
    </source>
</evidence>
<evidence type="ECO:0000313" key="3">
    <source>
        <dbReference type="Proteomes" id="UP000769528"/>
    </source>
</evidence>
<dbReference type="EMBL" id="JAEUBF010001266">
    <property type="protein sequence ID" value="KAH3671787.1"/>
    <property type="molecule type" value="Genomic_DNA"/>
</dbReference>
<gene>
    <name evidence="2" type="ORF">WICMUC_004545</name>
</gene>
<comment type="caution">
    <text evidence="2">The sequence shown here is derived from an EMBL/GenBank/DDBJ whole genome shotgun (WGS) entry which is preliminary data.</text>
</comment>
<feature type="compositionally biased region" description="Low complexity" evidence="1">
    <location>
        <begin position="542"/>
        <end position="553"/>
    </location>
</feature>
<keyword evidence="3" id="KW-1185">Reference proteome</keyword>
<dbReference type="OrthoDB" id="2553626at2759"/>
<dbReference type="AlphaFoldDB" id="A0A9P8PIB2"/>
<protein>
    <recommendedName>
        <fullName evidence="4">Protein SCD5</fullName>
    </recommendedName>
</protein>
<feature type="region of interest" description="Disordered" evidence="1">
    <location>
        <begin position="309"/>
        <end position="404"/>
    </location>
</feature>
<feature type="compositionally biased region" description="Pro residues" evidence="1">
    <location>
        <begin position="503"/>
        <end position="512"/>
    </location>
</feature>
<feature type="region of interest" description="Disordered" evidence="1">
    <location>
        <begin position="474"/>
        <end position="554"/>
    </location>
</feature>
<evidence type="ECO:0008006" key="4">
    <source>
        <dbReference type="Google" id="ProtNLM"/>
    </source>
</evidence>
<organism evidence="2 3">
    <name type="scientific">Wickerhamomyces mucosus</name>
    <dbReference type="NCBI Taxonomy" id="1378264"/>
    <lineage>
        <taxon>Eukaryota</taxon>
        <taxon>Fungi</taxon>
        <taxon>Dikarya</taxon>
        <taxon>Ascomycota</taxon>
        <taxon>Saccharomycotina</taxon>
        <taxon>Saccharomycetes</taxon>
        <taxon>Phaffomycetales</taxon>
        <taxon>Wickerhamomycetaceae</taxon>
        <taxon>Wickerhamomyces</taxon>
    </lineage>
</organism>
<feature type="compositionally biased region" description="Pro residues" evidence="1">
    <location>
        <begin position="482"/>
        <end position="491"/>
    </location>
</feature>
<dbReference type="Proteomes" id="UP000769528">
    <property type="component" value="Unassembled WGS sequence"/>
</dbReference>